<keyword evidence="2" id="KW-1185">Reference proteome</keyword>
<accession>A0A9N9HUQ2</accession>
<feature type="non-terminal residue" evidence="1">
    <location>
        <position position="1"/>
    </location>
</feature>
<protein>
    <submittedName>
        <fullName evidence="1">7534_t:CDS:1</fullName>
    </submittedName>
</protein>
<comment type="caution">
    <text evidence="1">The sequence shown here is derived from an EMBL/GenBank/DDBJ whole genome shotgun (WGS) entry which is preliminary data.</text>
</comment>
<dbReference type="AlphaFoldDB" id="A0A9N9HUQ2"/>
<name>A0A9N9HUQ2_9GLOM</name>
<dbReference type="Proteomes" id="UP000789759">
    <property type="component" value="Unassembled WGS sequence"/>
</dbReference>
<evidence type="ECO:0000313" key="2">
    <source>
        <dbReference type="Proteomes" id="UP000789759"/>
    </source>
</evidence>
<reference evidence="1" key="1">
    <citation type="submission" date="2021-06" db="EMBL/GenBank/DDBJ databases">
        <authorList>
            <person name="Kallberg Y."/>
            <person name="Tangrot J."/>
            <person name="Rosling A."/>
        </authorList>
    </citation>
    <scope>NUCLEOTIDE SEQUENCE</scope>
    <source>
        <strain evidence="1">FL966</strain>
    </source>
</reference>
<evidence type="ECO:0000313" key="1">
    <source>
        <dbReference type="EMBL" id="CAG8707426.1"/>
    </source>
</evidence>
<sequence>TTPLYLLAQRFSETITLVQVIPQENQKSGGSISRSNLLFI</sequence>
<dbReference type="EMBL" id="CAJVQA010011464">
    <property type="protein sequence ID" value="CAG8707426.1"/>
    <property type="molecule type" value="Genomic_DNA"/>
</dbReference>
<proteinExistence type="predicted"/>
<gene>
    <name evidence="1" type="ORF">CPELLU_LOCUS12150</name>
</gene>
<organism evidence="1 2">
    <name type="scientific">Cetraspora pellucida</name>
    <dbReference type="NCBI Taxonomy" id="1433469"/>
    <lineage>
        <taxon>Eukaryota</taxon>
        <taxon>Fungi</taxon>
        <taxon>Fungi incertae sedis</taxon>
        <taxon>Mucoromycota</taxon>
        <taxon>Glomeromycotina</taxon>
        <taxon>Glomeromycetes</taxon>
        <taxon>Diversisporales</taxon>
        <taxon>Gigasporaceae</taxon>
        <taxon>Cetraspora</taxon>
    </lineage>
</organism>